<feature type="transmembrane region" description="Helical" evidence="8">
    <location>
        <begin position="533"/>
        <end position="554"/>
    </location>
</feature>
<evidence type="ECO:0000259" key="10">
    <source>
        <dbReference type="Pfam" id="PF12621"/>
    </source>
</evidence>
<name>D8QHR0_SCHCM</name>
<dbReference type="VEuPathDB" id="FungiDB:SCHCODRAFT_02631305"/>
<dbReference type="InterPro" id="IPR032880">
    <property type="entry name" value="CSC1/OSCA1-like_N"/>
</dbReference>
<evidence type="ECO:0000256" key="8">
    <source>
        <dbReference type="SAM" id="Phobius"/>
    </source>
</evidence>
<evidence type="ECO:0000259" key="9">
    <source>
        <dbReference type="Pfam" id="PF02714"/>
    </source>
</evidence>
<gene>
    <name evidence="13" type="ORF">SCHCODRAFT_70721</name>
</gene>
<dbReference type="PANTHER" id="PTHR13018">
    <property type="entry name" value="PROBABLE MEMBRANE PROTEIN DUF221-RELATED"/>
    <property type="match status" value="1"/>
</dbReference>
<evidence type="ECO:0000256" key="2">
    <source>
        <dbReference type="ARBA" id="ARBA00007779"/>
    </source>
</evidence>
<feature type="transmembrane region" description="Helical" evidence="8">
    <location>
        <begin position="727"/>
        <end position="745"/>
    </location>
</feature>
<keyword evidence="3" id="KW-0813">Transport</keyword>
<proteinExistence type="inferred from homology"/>
<accession>D8QHR0</accession>
<dbReference type="GO" id="GO:0005886">
    <property type="term" value="C:plasma membrane"/>
    <property type="evidence" value="ECO:0007669"/>
    <property type="project" value="TreeGrafter"/>
</dbReference>
<comment type="subcellular location">
    <subcellularLocation>
        <location evidence="1">Membrane</location>
        <topology evidence="1">Multi-pass membrane protein</topology>
    </subcellularLocation>
</comment>
<evidence type="ECO:0000256" key="7">
    <source>
        <dbReference type="SAM" id="MobiDB-lite"/>
    </source>
</evidence>
<protein>
    <recommendedName>
        <fullName evidence="15">DUF221-domain-containing protein</fullName>
    </recommendedName>
</protein>
<feature type="transmembrane region" description="Helical" evidence="8">
    <location>
        <begin position="32"/>
        <end position="53"/>
    </location>
</feature>
<feature type="transmembrane region" description="Helical" evidence="8">
    <location>
        <begin position="149"/>
        <end position="168"/>
    </location>
</feature>
<dbReference type="OMA" id="FVQFNHQ"/>
<organism evidence="14">
    <name type="scientific">Schizophyllum commune (strain H4-8 / FGSC 9210)</name>
    <name type="common">Split gill fungus</name>
    <dbReference type="NCBI Taxonomy" id="578458"/>
    <lineage>
        <taxon>Eukaryota</taxon>
        <taxon>Fungi</taxon>
        <taxon>Dikarya</taxon>
        <taxon>Basidiomycota</taxon>
        <taxon>Agaricomycotina</taxon>
        <taxon>Agaricomycetes</taxon>
        <taxon>Agaricomycetidae</taxon>
        <taxon>Agaricales</taxon>
        <taxon>Schizophyllaceae</taxon>
        <taxon>Schizophyllum</taxon>
    </lineage>
</organism>
<dbReference type="InterPro" id="IPR027815">
    <property type="entry name" value="CSC1/OSCA1-like_cyt"/>
</dbReference>
<evidence type="ECO:0000256" key="1">
    <source>
        <dbReference type="ARBA" id="ARBA00004141"/>
    </source>
</evidence>
<dbReference type="VEuPathDB" id="FungiDB:SCHCODRAFT_02641217"/>
<feature type="region of interest" description="Disordered" evidence="7">
    <location>
        <begin position="1"/>
        <end position="20"/>
    </location>
</feature>
<dbReference type="PANTHER" id="PTHR13018:SF143">
    <property type="entry name" value="CSC1_OSCA1-LIKE 7TM REGION DOMAIN-CONTAINING PROTEIN"/>
    <property type="match status" value="1"/>
</dbReference>
<feature type="transmembrane region" description="Helical" evidence="8">
    <location>
        <begin position="579"/>
        <end position="606"/>
    </location>
</feature>
<feature type="transmembrane region" description="Helical" evidence="8">
    <location>
        <begin position="108"/>
        <end position="129"/>
    </location>
</feature>
<dbReference type="Pfam" id="PF02714">
    <property type="entry name" value="RSN1_7TM"/>
    <property type="match status" value="1"/>
</dbReference>
<feature type="transmembrane region" description="Helical" evidence="8">
    <location>
        <begin position="653"/>
        <end position="672"/>
    </location>
</feature>
<evidence type="ECO:0000256" key="3">
    <source>
        <dbReference type="ARBA" id="ARBA00022448"/>
    </source>
</evidence>
<dbReference type="HOGENOM" id="CLU_002458_2_0_1"/>
<comment type="similarity">
    <text evidence="2">Belongs to the CSC1 (TC 1.A.17) family.</text>
</comment>
<feature type="region of interest" description="Disordered" evidence="7">
    <location>
        <begin position="798"/>
        <end position="824"/>
    </location>
</feature>
<feature type="domain" description="10TM putative phosphate transporter extracellular tail" evidence="10">
    <location>
        <begin position="865"/>
        <end position="929"/>
    </location>
</feature>
<evidence type="ECO:0000259" key="12">
    <source>
        <dbReference type="Pfam" id="PF14703"/>
    </source>
</evidence>
<evidence type="ECO:0000259" key="11">
    <source>
        <dbReference type="Pfam" id="PF13967"/>
    </source>
</evidence>
<evidence type="ECO:0000313" key="13">
    <source>
        <dbReference type="EMBL" id="EFI92974.1"/>
    </source>
</evidence>
<reference evidence="13 14" key="1">
    <citation type="journal article" date="2010" name="Nat. Biotechnol.">
        <title>Genome sequence of the model mushroom Schizophyllum commune.</title>
        <authorList>
            <person name="Ohm R.A."/>
            <person name="de Jong J.F."/>
            <person name="Lugones L.G."/>
            <person name="Aerts A."/>
            <person name="Kothe E."/>
            <person name="Stajich J.E."/>
            <person name="de Vries R.P."/>
            <person name="Record E."/>
            <person name="Levasseur A."/>
            <person name="Baker S.E."/>
            <person name="Bartholomew K.A."/>
            <person name="Coutinho P.M."/>
            <person name="Erdmann S."/>
            <person name="Fowler T.J."/>
            <person name="Gathman A.C."/>
            <person name="Lombard V."/>
            <person name="Henrissat B."/>
            <person name="Knabe N."/>
            <person name="Kuees U."/>
            <person name="Lilly W.W."/>
            <person name="Lindquist E."/>
            <person name="Lucas S."/>
            <person name="Magnuson J.K."/>
            <person name="Piumi F."/>
            <person name="Raudaskoski M."/>
            <person name="Salamov A."/>
            <person name="Schmutz J."/>
            <person name="Schwarze F.W.M.R."/>
            <person name="vanKuyk P.A."/>
            <person name="Horton J.S."/>
            <person name="Grigoriev I.V."/>
            <person name="Woesten H.A.B."/>
        </authorList>
    </citation>
    <scope>NUCLEOTIDE SEQUENCE [LARGE SCALE GENOMIC DNA]</scope>
    <source>
        <strain evidence="14">H4-8 / FGSC 9210</strain>
    </source>
</reference>
<feature type="transmembrane region" description="Helical" evidence="8">
    <location>
        <begin position="488"/>
        <end position="512"/>
    </location>
</feature>
<dbReference type="InterPro" id="IPR003864">
    <property type="entry name" value="CSC1/OSCA1-like_7TM"/>
</dbReference>
<feature type="domain" description="CSC1/OSCA1-like N-terminal transmembrane" evidence="11">
    <location>
        <begin position="31"/>
        <end position="170"/>
    </location>
</feature>
<evidence type="ECO:0000313" key="14">
    <source>
        <dbReference type="Proteomes" id="UP000007431"/>
    </source>
</evidence>
<evidence type="ECO:0000256" key="4">
    <source>
        <dbReference type="ARBA" id="ARBA00022692"/>
    </source>
</evidence>
<feature type="domain" description="CSC1/OSCA1-like cytosolic" evidence="12">
    <location>
        <begin position="194"/>
        <end position="426"/>
    </location>
</feature>
<keyword evidence="6 8" id="KW-0472">Membrane</keyword>
<sequence length="934" mass="102002">MSTTTTSAAPSASTSTDTTDISNAKAASTDSFVTALVFNAIVFGAEIGVFTVLRPWFRAIYEPRTYVPPPSKRSPTIDALAGLRRDIIPASGLDAYLFVRFLRMLTRIFAPIWVISWLILLPLDAVGGSGDGLERFTFGNVSRQNTSRYWAHLILAWVFTIHILRVLTREMGYFVRKRQQFLVSKAHAGTAQAATVLITGVPASYLTEDALWKLFRDMPGGVKKMWINRDLGSLPDAYDEQVALCAKLESAETELVRNRVKARIKAQEKLDKEAKKGKGKKGKSTDSPSGSPTIGATNESSGNSSATATDGANDPLKEAELAVPRPTHRLGFLGLWGEKVDTIDYCRKEIARLEVGEVGKHVGKQALGLVGLASKDDSYPPLNSAFVTFQKQIGAHMAAQVLLHHEPYRMSKTYIEMAPDDVIWSNLGMNPYEARVRIAISWAATGALIVFWAFPVAFVGSVSNIYTLCGTVKWLTWICDLPTVVTSIISGILPPVALAILMALLPVVLRLLARFEGVPRYSGLELSLMTRYFIFQVVHSFLVVTLSSGIIASLEDLLNNPTSIPNLLASNLPSASNFFLTYIILQGLSGTAAGFLQIVPLALYYVKLFVLGSTPRAVYGIKYQLRNVAWGTLFPGVTLLSTIAIGYSIISPIINGLACFTFFAFYELYKYLFLWQLQQSPASDTGGLFFPKAIQHVFVGMYVQQVCLCALFFLVRDDNHHAKAVPQGALMVVLIILTAFYNLILSNSYGPLLSALPLSLKDKTFGYEEDEDEVDENATNGKRKSTFYQAAETEKGVSSAVEPRQIAGGEGEKRRTTFASDGKNEKDVSVRDFAAGDVEAGEAGHAYPPTKVEDQGAPRVFPQPKSADEYGFAHPAASRPQRTVWIPADDLGHGEEEARACRDAGVNASTHDAIVDPKGKVDILGPPPDVVRED</sequence>
<feature type="transmembrane region" description="Helical" evidence="8">
    <location>
        <begin position="439"/>
        <end position="468"/>
    </location>
</feature>
<dbReference type="Pfam" id="PF14703">
    <property type="entry name" value="PHM7_cyt"/>
    <property type="match status" value="1"/>
</dbReference>
<dbReference type="Pfam" id="PF13967">
    <property type="entry name" value="RSN1_TM"/>
    <property type="match status" value="1"/>
</dbReference>
<dbReference type="InParanoid" id="D8QHR0"/>
<feature type="compositionally biased region" description="Polar residues" evidence="7">
    <location>
        <begin position="285"/>
        <end position="310"/>
    </location>
</feature>
<evidence type="ECO:0000256" key="5">
    <source>
        <dbReference type="ARBA" id="ARBA00022989"/>
    </source>
</evidence>
<dbReference type="AlphaFoldDB" id="D8QHR0"/>
<dbReference type="InterPro" id="IPR045122">
    <property type="entry name" value="Csc1-like"/>
</dbReference>
<feature type="domain" description="CSC1/OSCA1-like 7TM region" evidence="9">
    <location>
        <begin position="439"/>
        <end position="712"/>
    </location>
</feature>
<evidence type="ECO:0008006" key="15">
    <source>
        <dbReference type="Google" id="ProtNLM"/>
    </source>
</evidence>
<dbReference type="GO" id="GO:0005227">
    <property type="term" value="F:calcium-activated cation channel activity"/>
    <property type="evidence" value="ECO:0007669"/>
    <property type="project" value="InterPro"/>
</dbReference>
<dbReference type="Proteomes" id="UP000007431">
    <property type="component" value="Unassembled WGS sequence"/>
</dbReference>
<keyword evidence="14" id="KW-1185">Reference proteome</keyword>
<feature type="region of interest" description="Disordered" evidence="7">
    <location>
        <begin position="269"/>
        <end position="321"/>
    </location>
</feature>
<feature type="transmembrane region" description="Helical" evidence="8">
    <location>
        <begin position="693"/>
        <end position="715"/>
    </location>
</feature>
<evidence type="ECO:0000256" key="6">
    <source>
        <dbReference type="ARBA" id="ARBA00023136"/>
    </source>
</evidence>
<dbReference type="FunCoup" id="D8QHR0">
    <property type="interactions" value="75"/>
</dbReference>
<dbReference type="eggNOG" id="KOG1134">
    <property type="taxonomic scope" value="Eukaryota"/>
</dbReference>
<dbReference type="EMBL" id="GL377312">
    <property type="protein sequence ID" value="EFI92974.1"/>
    <property type="molecule type" value="Genomic_DNA"/>
</dbReference>
<keyword evidence="5 8" id="KW-1133">Transmembrane helix</keyword>
<keyword evidence="4 8" id="KW-0812">Transmembrane</keyword>
<dbReference type="Pfam" id="PF12621">
    <property type="entry name" value="PHM7_ext"/>
    <property type="match status" value="1"/>
</dbReference>
<dbReference type="InterPro" id="IPR022257">
    <property type="entry name" value="PHM7_ext"/>
</dbReference>